<accession>A0A059Y4C5</accession>
<dbReference type="GO" id="GO:0003887">
    <property type="term" value="F:DNA-directed DNA polymerase activity"/>
    <property type="evidence" value="ECO:0007669"/>
    <property type="project" value="UniProtKB-KW"/>
</dbReference>
<proteinExistence type="inferred from homology"/>
<evidence type="ECO:0000256" key="2">
    <source>
        <dbReference type="ARBA" id="ARBA00017703"/>
    </source>
</evidence>
<dbReference type="PATRIC" id="fig|1316930.3.peg.502"/>
<keyword evidence="4" id="KW-0548">Nucleotidyltransferase</keyword>
<feature type="domain" description="DNA polymerase III delta N-terminal" evidence="9">
    <location>
        <begin position="3"/>
        <end position="115"/>
    </location>
</feature>
<sequence>MIFIYGPEKFLIEQEVQRIRKEHNDKVLEIFRFDDQASINDLISSASSNNLFTGAKLFLIYSLPFFDKSILKDDLKNADDLINAINVNNQDIFVFINENIISKDKISVNSWTKFIFENNNHEVTMIEAKEISESKLFSLAKSLANKHKLHIDDEAIKLLINKVNNDTLMLSAEIIKLSNLEKHISAEVIENSTDTMLGDDVFAFSNALETNDLGIIWSKYKEKMLEGIEISMLIGQISQIFIIAHQIYAYKVCHLSIDQLSRDLKLNSYRIKKISYFLSKIGINKIKKMILSLSKLDKDIKNGLVSEKVGFERFLITFFN</sequence>
<dbReference type="InterPro" id="IPR008921">
    <property type="entry name" value="DNA_pol3_clamp-load_cplx_C"/>
</dbReference>
<dbReference type="EC" id="2.7.7.7" evidence="1"/>
<dbReference type="Pfam" id="PF21694">
    <property type="entry name" value="DNA_pol3_delta_C"/>
    <property type="match status" value="1"/>
</dbReference>
<evidence type="ECO:0000256" key="1">
    <source>
        <dbReference type="ARBA" id="ARBA00012417"/>
    </source>
</evidence>
<dbReference type="EMBL" id="CP005933">
    <property type="protein sequence ID" value="AIA34068.1"/>
    <property type="molecule type" value="Genomic_DNA"/>
</dbReference>
<keyword evidence="5" id="KW-0235">DNA replication</keyword>
<evidence type="ECO:0000256" key="5">
    <source>
        <dbReference type="ARBA" id="ARBA00022705"/>
    </source>
</evidence>
<reference evidence="11 12" key="1">
    <citation type="submission" date="2013-04" db="EMBL/GenBank/DDBJ databases">
        <authorList>
            <person name="Lin L."/>
            <person name="Zeng Z."/>
            <person name="Xie J."/>
            <person name="Luo L."/>
            <person name="Yang Z."/>
            <person name="Liang W."/>
            <person name="Lin H."/>
            <person name="Dong C."/>
            <person name="Sun Y."/>
        </authorList>
    </citation>
    <scope>NUCLEOTIDE SEQUENCE [LARGE SCALE GENOMIC DNA]</scope>
    <source>
        <strain evidence="11 12">CQ-W70</strain>
    </source>
</reference>
<feature type="domain" description="DNA polymerase III delta subunit-like C-terminal" evidence="10">
    <location>
        <begin position="199"/>
        <end position="317"/>
    </location>
</feature>
<dbReference type="SUPFAM" id="SSF48019">
    <property type="entry name" value="post-AAA+ oligomerization domain-like"/>
    <property type="match status" value="1"/>
</dbReference>
<dbReference type="GO" id="GO:0003677">
    <property type="term" value="F:DNA binding"/>
    <property type="evidence" value="ECO:0007669"/>
    <property type="project" value="InterPro"/>
</dbReference>
<dbReference type="GO" id="GO:0009360">
    <property type="term" value="C:DNA polymerase III complex"/>
    <property type="evidence" value="ECO:0007669"/>
    <property type="project" value="InterPro"/>
</dbReference>
<dbReference type="InterPro" id="IPR010372">
    <property type="entry name" value="DNA_pol3_delta_N"/>
</dbReference>
<dbReference type="SUPFAM" id="SSF52540">
    <property type="entry name" value="P-loop containing nucleoside triphosphate hydrolases"/>
    <property type="match status" value="1"/>
</dbReference>
<dbReference type="Pfam" id="PF06144">
    <property type="entry name" value="DNA_pol3_delta"/>
    <property type="match status" value="1"/>
</dbReference>
<gene>
    <name evidence="11" type="ORF">K668_02450</name>
</gene>
<dbReference type="KEGG" id="mbq:K668_02450"/>
<evidence type="ECO:0000313" key="12">
    <source>
        <dbReference type="Proteomes" id="UP000027182"/>
    </source>
</evidence>
<dbReference type="RefSeq" id="WP_013954867.1">
    <property type="nucleotide sequence ID" value="NZ_CP005933.1"/>
</dbReference>
<protein>
    <recommendedName>
        <fullName evidence="2">DNA polymerase III subunit delta</fullName>
        <ecNumber evidence="1">2.7.7.7</ecNumber>
    </recommendedName>
</protein>
<comment type="catalytic activity">
    <reaction evidence="8">
        <text>DNA(n) + a 2'-deoxyribonucleoside 5'-triphosphate = DNA(n+1) + diphosphate</text>
        <dbReference type="Rhea" id="RHEA:22508"/>
        <dbReference type="Rhea" id="RHEA-COMP:17339"/>
        <dbReference type="Rhea" id="RHEA-COMP:17340"/>
        <dbReference type="ChEBI" id="CHEBI:33019"/>
        <dbReference type="ChEBI" id="CHEBI:61560"/>
        <dbReference type="ChEBI" id="CHEBI:173112"/>
        <dbReference type="EC" id="2.7.7.7"/>
    </reaction>
</comment>
<dbReference type="PANTHER" id="PTHR34388:SF1">
    <property type="entry name" value="DNA POLYMERASE III SUBUNIT DELTA"/>
    <property type="match status" value="1"/>
</dbReference>
<evidence type="ECO:0000256" key="8">
    <source>
        <dbReference type="ARBA" id="ARBA00049244"/>
    </source>
</evidence>
<comment type="similarity">
    <text evidence="7">Belongs to the DNA polymerase HolA subunit family.</text>
</comment>
<dbReference type="Gene3D" id="1.20.272.10">
    <property type="match status" value="1"/>
</dbReference>
<dbReference type="HOGENOM" id="CLU_044694_4_1_14"/>
<evidence type="ECO:0000259" key="9">
    <source>
        <dbReference type="Pfam" id="PF06144"/>
    </source>
</evidence>
<evidence type="ECO:0000256" key="6">
    <source>
        <dbReference type="ARBA" id="ARBA00022932"/>
    </source>
</evidence>
<evidence type="ECO:0000256" key="3">
    <source>
        <dbReference type="ARBA" id="ARBA00022679"/>
    </source>
</evidence>
<name>A0A059Y4C5_MYCBV</name>
<dbReference type="InterPro" id="IPR048466">
    <property type="entry name" value="DNA_pol3_delta-like_C"/>
</dbReference>
<dbReference type="PANTHER" id="PTHR34388">
    <property type="entry name" value="DNA POLYMERASE III SUBUNIT DELTA"/>
    <property type="match status" value="1"/>
</dbReference>
<evidence type="ECO:0000256" key="7">
    <source>
        <dbReference type="ARBA" id="ARBA00034754"/>
    </source>
</evidence>
<organism evidence="11 12">
    <name type="scientific">Mycoplasmopsis bovis CQ-W70</name>
    <dbReference type="NCBI Taxonomy" id="1316930"/>
    <lineage>
        <taxon>Bacteria</taxon>
        <taxon>Bacillati</taxon>
        <taxon>Mycoplasmatota</taxon>
        <taxon>Mycoplasmoidales</taxon>
        <taxon>Metamycoplasmataceae</taxon>
        <taxon>Mycoplasmopsis</taxon>
    </lineage>
</organism>
<dbReference type="Gene3D" id="3.40.50.300">
    <property type="entry name" value="P-loop containing nucleotide triphosphate hydrolases"/>
    <property type="match status" value="1"/>
</dbReference>
<dbReference type="NCBIfam" id="TIGR01128">
    <property type="entry name" value="holA"/>
    <property type="match status" value="1"/>
</dbReference>
<evidence type="ECO:0000259" key="10">
    <source>
        <dbReference type="Pfam" id="PF21694"/>
    </source>
</evidence>
<keyword evidence="3" id="KW-0808">Transferase</keyword>
<evidence type="ECO:0000313" key="11">
    <source>
        <dbReference type="EMBL" id="AIA34068.1"/>
    </source>
</evidence>
<dbReference type="InterPro" id="IPR027417">
    <property type="entry name" value="P-loop_NTPase"/>
</dbReference>
<keyword evidence="6" id="KW-0239">DNA-directed DNA polymerase</keyword>
<dbReference type="AlphaFoldDB" id="A0A059Y4C5"/>
<evidence type="ECO:0000256" key="4">
    <source>
        <dbReference type="ARBA" id="ARBA00022695"/>
    </source>
</evidence>
<dbReference type="InterPro" id="IPR005790">
    <property type="entry name" value="DNA_polIII_delta"/>
</dbReference>
<dbReference type="GO" id="GO:0006261">
    <property type="term" value="P:DNA-templated DNA replication"/>
    <property type="evidence" value="ECO:0007669"/>
    <property type="project" value="TreeGrafter"/>
</dbReference>
<dbReference type="Proteomes" id="UP000027182">
    <property type="component" value="Chromosome"/>
</dbReference>